<dbReference type="EMBL" id="BJLA01000004">
    <property type="protein sequence ID" value="GEA30797.1"/>
    <property type="molecule type" value="Genomic_DNA"/>
</dbReference>
<sequence>MNDDNRGYKSQLYPSNDVYLSNKDIDSKEKRWMYKVNNEEFVPSEYDAEKMYCLISKLKGIDKETNELKKMFSSKDNDEVKDFLRDIYLSLSKGNKNSEKLGWASELKVDVVKGSIYKIKKYFLENNNLKDIRGGSILIDYLNNEVVIETLSKSGFSEENIVYCGGGNIFIVVPSGEGKQICKYLEQAFGNIALTAMNAFESITISLYEFAFDFKHISGVLSEKLEERKKLRLYKVNPDNDLKSINIKGKSINFSEYEEAVELKGSGVVCKLCDIRDAKYLIEESDGLASVCPSCLRKHLSGKAKSIFYDEFKEQTQVELKYNNIKSIDDISDDIAVIYGDGNNMGKIVMEIQNVFEMMYFSRKTDTITKRSVYEAINETMGEDAKFEVIALGGDDIFIIVPAKDSFNITTKIIDKFDKGFNNEITMSIGIVISKSNTPIASLFSIAQQKLKSAKAIIKKSKDIKEGSVDIIELLGNMHINLNHKGVFPVTNSRLKLMLKEMEEFKIKNRASAQLHKISYAQKNMIEEEFELFYYYHESKKKNKDESIDQLIKRIYGKSKERAQPYKIRWDDLILIWKMV</sequence>
<accession>A0AAV3VXX2</accession>
<comment type="caution">
    <text evidence="4">The sequence shown here is derived from an EMBL/GenBank/DDBJ whole genome shotgun (WGS) entry which is preliminary data.</text>
</comment>
<evidence type="ECO:0000313" key="4">
    <source>
        <dbReference type="EMBL" id="GEA30797.1"/>
    </source>
</evidence>
<dbReference type="Pfam" id="PF18211">
    <property type="entry name" value="Csm1_B"/>
    <property type="match status" value="1"/>
</dbReference>
<keyword evidence="5" id="KW-1185">Reference proteome</keyword>
<dbReference type="Gene3D" id="3.30.70.270">
    <property type="match status" value="1"/>
</dbReference>
<dbReference type="AlphaFoldDB" id="A0AAV3VXX2"/>
<dbReference type="Proteomes" id="UP000325212">
    <property type="component" value="Unassembled WGS sequence"/>
</dbReference>
<protein>
    <recommendedName>
        <fullName evidence="3">GGDEF domain-containing protein</fullName>
    </recommendedName>
</protein>
<name>A0AAV3VXX2_9CLOT</name>
<evidence type="ECO:0000256" key="2">
    <source>
        <dbReference type="ARBA" id="ARBA00023118"/>
    </source>
</evidence>
<dbReference type="InterPro" id="IPR043128">
    <property type="entry name" value="Rev_trsase/Diguanyl_cyclase"/>
</dbReference>
<organism evidence="4 5">
    <name type="scientific">Clostridium diolis</name>
    <dbReference type="NCBI Taxonomy" id="223919"/>
    <lineage>
        <taxon>Bacteria</taxon>
        <taxon>Bacillati</taxon>
        <taxon>Bacillota</taxon>
        <taxon>Clostridia</taxon>
        <taxon>Eubacteriales</taxon>
        <taxon>Clostridiaceae</taxon>
        <taxon>Clostridium</taxon>
    </lineage>
</organism>
<keyword evidence="2" id="KW-0051">Antiviral defense</keyword>
<dbReference type="InterPro" id="IPR052117">
    <property type="entry name" value="Cas10/Csm1_subtype-III-A"/>
</dbReference>
<evidence type="ECO:0000259" key="3">
    <source>
        <dbReference type="PROSITE" id="PS50887"/>
    </source>
</evidence>
<proteinExistence type="predicted"/>
<dbReference type="GO" id="GO:0051607">
    <property type="term" value="P:defense response to virus"/>
    <property type="evidence" value="ECO:0007669"/>
    <property type="project" value="UniProtKB-KW"/>
</dbReference>
<feature type="domain" description="GGDEF" evidence="3">
    <location>
        <begin position="333"/>
        <end position="467"/>
    </location>
</feature>
<dbReference type="InterPro" id="IPR054767">
    <property type="entry name" value="Cas10-Cmr2_palm2"/>
</dbReference>
<dbReference type="PROSITE" id="PS50887">
    <property type="entry name" value="GGDEF"/>
    <property type="match status" value="1"/>
</dbReference>
<gene>
    <name evidence="4" type="ORF">CDIOL_17200</name>
</gene>
<reference evidence="4 5" key="1">
    <citation type="submission" date="2019-06" db="EMBL/GenBank/DDBJ databases">
        <title>Draft genome sequence of Clostridium diolis DSM 15410.</title>
        <authorList>
            <person name="Kobayashi H."/>
            <person name="Tanizawa Y."/>
            <person name="Tohno M."/>
        </authorList>
    </citation>
    <scope>NUCLEOTIDE SEQUENCE [LARGE SCALE GENOMIC DNA]</scope>
    <source>
        <strain evidence="4 5">DSM 15410</strain>
    </source>
</reference>
<dbReference type="PANTHER" id="PTHR36528">
    <property type="entry name" value="CRISPR SYSTEM SINGLE-STRAND-SPECIFIC DEOXYRIBONUCLEASE CAS10/CSM1 (SUBTYPE III-A)"/>
    <property type="match status" value="1"/>
</dbReference>
<keyword evidence="1" id="KW-0547">Nucleotide-binding</keyword>
<dbReference type="InterPro" id="IPR000160">
    <property type="entry name" value="GGDEF_dom"/>
</dbReference>
<dbReference type="GO" id="GO:0000166">
    <property type="term" value="F:nucleotide binding"/>
    <property type="evidence" value="ECO:0007669"/>
    <property type="project" value="UniProtKB-KW"/>
</dbReference>
<evidence type="ECO:0000256" key="1">
    <source>
        <dbReference type="ARBA" id="ARBA00022741"/>
    </source>
</evidence>
<dbReference type="PANTHER" id="PTHR36528:SF1">
    <property type="entry name" value="CRISPR SYSTEM SINGLE-STRAND-SPECIFIC DEOXYRIBONUCLEASE CAS10_CSM1 (SUBTYPE III-A)"/>
    <property type="match status" value="1"/>
</dbReference>
<evidence type="ECO:0000313" key="5">
    <source>
        <dbReference type="Proteomes" id="UP000325212"/>
    </source>
</evidence>
<dbReference type="RefSeq" id="WP_051144939.1">
    <property type="nucleotide sequence ID" value="NZ_BJLA01000004.1"/>
</dbReference>
<dbReference type="Pfam" id="PF22335">
    <property type="entry name" value="Cas10-Cmr2_palm2"/>
    <property type="match status" value="1"/>
</dbReference>
<dbReference type="InterPro" id="IPR041062">
    <property type="entry name" value="Csm1_B"/>
</dbReference>